<accession>A0ACC4WDB5</accession>
<sequence>MNSLLETAALLVTAAGLLSALAALAGTRRPRLALWVLLDFLTAAGLLRLSHDPTWDGILLVAALVAVRKIAVFGMVPSALPPPTGRERGARSGPARS</sequence>
<dbReference type="EMBL" id="LGSP01000016">
    <property type="protein sequence ID" value="KNE82387.1"/>
    <property type="molecule type" value="Genomic_DNA"/>
</dbReference>
<evidence type="ECO:0000313" key="2">
    <source>
        <dbReference type="Proteomes" id="UP000037185"/>
    </source>
</evidence>
<proteinExistence type="predicted"/>
<protein>
    <submittedName>
        <fullName evidence="1">Uncharacterized protein</fullName>
    </submittedName>
</protein>
<gene>
    <name evidence="1" type="ORF">ADZ36_11045</name>
</gene>
<organism evidence="1 2">
    <name type="scientific">Streptomyces fradiae</name>
    <name type="common">Streptomyces roseoflavus</name>
    <dbReference type="NCBI Taxonomy" id="1906"/>
    <lineage>
        <taxon>Bacteria</taxon>
        <taxon>Bacillati</taxon>
        <taxon>Actinomycetota</taxon>
        <taxon>Actinomycetes</taxon>
        <taxon>Kitasatosporales</taxon>
        <taxon>Streptomycetaceae</taxon>
        <taxon>Streptomyces</taxon>
    </lineage>
</organism>
<reference evidence="1" key="1">
    <citation type="submission" date="2015-07" db="EMBL/GenBank/DDBJ databases">
        <title>Draft genome sequence of Streptomyces fradiae, a resistant strain to nitron-oligomycin.</title>
        <authorList>
            <person name="Vatlin A.A."/>
            <person name="Bekker O.B."/>
            <person name="Danilenko V.N."/>
        </authorList>
    </citation>
    <scope>NUCLEOTIDE SEQUENCE</scope>
    <source>
        <strain evidence="1">Olg1-1</strain>
    </source>
</reference>
<comment type="caution">
    <text evidence="1">The sequence shown here is derived from an EMBL/GenBank/DDBJ whole genome shotgun (WGS) entry which is preliminary data.</text>
</comment>
<evidence type="ECO:0000313" key="1">
    <source>
        <dbReference type="EMBL" id="KNE82387.1"/>
    </source>
</evidence>
<dbReference type="Proteomes" id="UP000037185">
    <property type="component" value="Unassembled WGS sequence"/>
</dbReference>
<name>A0ACC4WDB5_STRFR</name>
<keyword evidence="2" id="KW-1185">Reference proteome</keyword>